<dbReference type="InterPro" id="IPR036291">
    <property type="entry name" value="NAD(P)-bd_dom_sf"/>
</dbReference>
<proteinExistence type="inferred from homology"/>
<dbReference type="PRINTS" id="PR00081">
    <property type="entry name" value="GDHRDH"/>
</dbReference>
<dbReference type="GO" id="GO:0016020">
    <property type="term" value="C:membrane"/>
    <property type="evidence" value="ECO:0007669"/>
    <property type="project" value="TreeGrafter"/>
</dbReference>
<dbReference type="SUPFAM" id="SSF51735">
    <property type="entry name" value="NAD(P)-binding Rossmann-fold domains"/>
    <property type="match status" value="1"/>
</dbReference>
<evidence type="ECO:0000256" key="3">
    <source>
        <dbReference type="RuleBase" id="RU000363"/>
    </source>
</evidence>
<dbReference type="NCBIfam" id="NF005881">
    <property type="entry name" value="PRK07832.1"/>
    <property type="match status" value="1"/>
</dbReference>
<dbReference type="FunFam" id="3.40.50.720:FF:000084">
    <property type="entry name" value="Short-chain dehydrogenase reductase"/>
    <property type="match status" value="1"/>
</dbReference>
<dbReference type="PANTHER" id="PTHR44196">
    <property type="entry name" value="DEHYDROGENASE/REDUCTASE SDR FAMILY MEMBER 7B"/>
    <property type="match status" value="1"/>
</dbReference>
<organism evidence="4 5">
    <name type="scientific">Rhodococcus rhodnii</name>
    <dbReference type="NCBI Taxonomy" id="38312"/>
    <lineage>
        <taxon>Bacteria</taxon>
        <taxon>Bacillati</taxon>
        <taxon>Actinomycetota</taxon>
        <taxon>Actinomycetes</taxon>
        <taxon>Mycobacteriales</taxon>
        <taxon>Nocardiaceae</taxon>
        <taxon>Rhodococcus</taxon>
    </lineage>
</organism>
<accession>A0A6P2CD04</accession>
<keyword evidence="2" id="KW-0560">Oxidoreductase</keyword>
<dbReference type="InterPro" id="IPR002347">
    <property type="entry name" value="SDR_fam"/>
</dbReference>
<dbReference type="PRINTS" id="PR00080">
    <property type="entry name" value="SDRFAMILY"/>
</dbReference>
<dbReference type="AlphaFoldDB" id="A0A6P2CD04"/>
<dbReference type="Gene3D" id="3.40.50.720">
    <property type="entry name" value="NAD(P)-binding Rossmann-like Domain"/>
    <property type="match status" value="1"/>
</dbReference>
<sequence>MAAAALDGRRCFITGAASGIGRATALAAAQAGAELLLTDRDEAGLAQTAELAAARGGTVSATRALDITDYDAVREFADDIHEQFGSVDIVMNIAGVSAWGTVENLEHRHWKAMVDVNLMGPIHVIESFVPRMVDAGRGGHLVNVSSAAGLLALPWHAAYSAGKFGLRGLSEVLRFDLQRHGIGVSVVVPGAVKTPLVGTVEIAGVDRDDPRVRKMVALFEGRAASPEKVADRILEGIAKNRFLVYSSFDVRFGYWWKRKFAFPYEFVMRKANAKFSSFL</sequence>
<dbReference type="GO" id="GO:0016491">
    <property type="term" value="F:oxidoreductase activity"/>
    <property type="evidence" value="ECO:0007669"/>
    <property type="project" value="UniProtKB-KW"/>
</dbReference>
<dbReference type="RefSeq" id="WP_010837085.1">
    <property type="nucleotide sequence ID" value="NZ_QRCM01000001.1"/>
</dbReference>
<dbReference type="Pfam" id="PF00106">
    <property type="entry name" value="adh_short"/>
    <property type="match status" value="1"/>
</dbReference>
<evidence type="ECO:0000313" key="5">
    <source>
        <dbReference type="Proteomes" id="UP000471120"/>
    </source>
</evidence>
<dbReference type="EMBL" id="QRCM01000001">
    <property type="protein sequence ID" value="TXG90222.1"/>
    <property type="molecule type" value="Genomic_DNA"/>
</dbReference>
<dbReference type="PANTHER" id="PTHR44196:SF1">
    <property type="entry name" value="DEHYDROGENASE_REDUCTASE SDR FAMILY MEMBER 7B"/>
    <property type="match status" value="1"/>
</dbReference>
<evidence type="ECO:0000256" key="1">
    <source>
        <dbReference type="ARBA" id="ARBA00006484"/>
    </source>
</evidence>
<dbReference type="CDD" id="cd05233">
    <property type="entry name" value="SDR_c"/>
    <property type="match status" value="1"/>
</dbReference>
<evidence type="ECO:0000256" key="2">
    <source>
        <dbReference type="ARBA" id="ARBA00023002"/>
    </source>
</evidence>
<dbReference type="Proteomes" id="UP000471120">
    <property type="component" value="Unassembled WGS sequence"/>
</dbReference>
<name>A0A6P2CD04_9NOCA</name>
<comment type="similarity">
    <text evidence="1 3">Belongs to the short-chain dehydrogenases/reductases (SDR) family.</text>
</comment>
<dbReference type="PROSITE" id="PS00061">
    <property type="entry name" value="ADH_SHORT"/>
    <property type="match status" value="1"/>
</dbReference>
<evidence type="ECO:0000313" key="4">
    <source>
        <dbReference type="EMBL" id="TXG90222.1"/>
    </source>
</evidence>
<dbReference type="InterPro" id="IPR020904">
    <property type="entry name" value="Sc_DH/Rdtase_CS"/>
</dbReference>
<comment type="caution">
    <text evidence="4">The sequence shown here is derived from an EMBL/GenBank/DDBJ whole genome shotgun (WGS) entry which is preliminary data.</text>
</comment>
<reference evidence="4 5" key="1">
    <citation type="submission" date="2018-07" db="EMBL/GenBank/DDBJ databases">
        <title>Genome sequence of Rhodococcus rhodnii ATCC 35071 from Rhodnius prolixus.</title>
        <authorList>
            <person name="Patel V."/>
            <person name="Vogel K.J."/>
        </authorList>
    </citation>
    <scope>NUCLEOTIDE SEQUENCE [LARGE SCALE GENOMIC DNA]</scope>
    <source>
        <strain evidence="4 5">ATCC 35071</strain>
    </source>
</reference>
<protein>
    <submittedName>
        <fullName evidence="4">SDR family oxidoreductase</fullName>
    </submittedName>
</protein>
<gene>
    <name evidence="4" type="ORF">DW322_08290</name>
</gene>